<keyword evidence="6 9" id="KW-0378">Hydrolase</keyword>
<dbReference type="SMART" id="SM00518">
    <property type="entry name" value="AP2Ec"/>
    <property type="match status" value="1"/>
</dbReference>
<keyword evidence="4 9" id="KW-0255">Endonuclease</keyword>
<dbReference type="GO" id="GO:0003906">
    <property type="term" value="F:DNA-(apurinic or apyrimidinic site) endonuclease activity"/>
    <property type="evidence" value="ECO:0007669"/>
    <property type="project" value="TreeGrafter"/>
</dbReference>
<feature type="binding site" evidence="9">
    <location>
        <position position="144"/>
    </location>
    <ligand>
        <name>Zn(2+)</name>
        <dbReference type="ChEBI" id="CHEBI:29105"/>
        <label>1</label>
    </ligand>
</feature>
<evidence type="ECO:0000256" key="6">
    <source>
        <dbReference type="ARBA" id="ARBA00022801"/>
    </source>
</evidence>
<comment type="function">
    <text evidence="9">Endonuclease IV plays a role in DNA repair. It cleaves phosphodiester bonds at apurinic or apyrimidinic (AP) sites, generating a 3'-hydroxyl group and a 5'-terminal sugar phosphate.</text>
</comment>
<evidence type="ECO:0000256" key="4">
    <source>
        <dbReference type="ARBA" id="ARBA00022759"/>
    </source>
</evidence>
<dbReference type="NCBIfam" id="NF002197">
    <property type="entry name" value="PRK01060.1-2"/>
    <property type="match status" value="1"/>
</dbReference>
<comment type="similarity">
    <text evidence="1 9">Belongs to the AP endonuclease 2 family.</text>
</comment>
<organism evidence="11 12">
    <name type="scientific">Alkalispirillum mobile</name>
    <dbReference type="NCBI Taxonomy" id="85925"/>
    <lineage>
        <taxon>Bacteria</taxon>
        <taxon>Pseudomonadati</taxon>
        <taxon>Pseudomonadota</taxon>
        <taxon>Gammaproteobacteria</taxon>
        <taxon>Chromatiales</taxon>
        <taxon>Ectothiorhodospiraceae</taxon>
        <taxon>Alkalispirillum</taxon>
    </lineage>
</organism>
<evidence type="ECO:0000256" key="7">
    <source>
        <dbReference type="ARBA" id="ARBA00022833"/>
    </source>
</evidence>
<keyword evidence="5 9" id="KW-0227">DNA damage</keyword>
<comment type="cofactor">
    <cofactor evidence="9">
        <name>Zn(2+)</name>
        <dbReference type="ChEBI" id="CHEBI:29105"/>
    </cofactor>
    <text evidence="9">Binds 3 Zn(2+) ions.</text>
</comment>
<evidence type="ECO:0000313" key="11">
    <source>
        <dbReference type="EMBL" id="RLK50602.1"/>
    </source>
</evidence>
<dbReference type="PANTHER" id="PTHR21445:SF0">
    <property type="entry name" value="APURINIC-APYRIMIDINIC ENDONUCLEASE"/>
    <property type="match status" value="1"/>
</dbReference>
<dbReference type="Proteomes" id="UP000275461">
    <property type="component" value="Unassembled WGS sequence"/>
</dbReference>
<evidence type="ECO:0000313" key="12">
    <source>
        <dbReference type="Proteomes" id="UP000275461"/>
    </source>
</evidence>
<dbReference type="Gene3D" id="3.20.20.150">
    <property type="entry name" value="Divalent-metal-dependent TIM barrel enzymes"/>
    <property type="match status" value="1"/>
</dbReference>
<evidence type="ECO:0000256" key="5">
    <source>
        <dbReference type="ARBA" id="ARBA00022763"/>
    </source>
</evidence>
<dbReference type="NCBIfam" id="TIGR00587">
    <property type="entry name" value="nfo"/>
    <property type="match status" value="1"/>
</dbReference>
<dbReference type="GO" id="GO:0006284">
    <property type="term" value="P:base-excision repair"/>
    <property type="evidence" value="ECO:0007669"/>
    <property type="project" value="TreeGrafter"/>
</dbReference>
<reference evidence="11 12" key="1">
    <citation type="submission" date="2018-10" db="EMBL/GenBank/DDBJ databases">
        <title>Genomic Encyclopedia of Type Strains, Phase IV (KMG-IV): sequencing the most valuable type-strain genomes for metagenomic binning, comparative biology and taxonomic classification.</title>
        <authorList>
            <person name="Goeker M."/>
        </authorList>
    </citation>
    <scope>NUCLEOTIDE SEQUENCE [LARGE SCALE GENOMIC DNA]</scope>
    <source>
        <strain evidence="11 12">DSM 12769</strain>
    </source>
</reference>
<keyword evidence="12" id="KW-1185">Reference proteome</keyword>
<feature type="binding site" evidence="9">
    <location>
        <position position="178"/>
    </location>
    <ligand>
        <name>Zn(2+)</name>
        <dbReference type="ChEBI" id="CHEBI:29105"/>
        <label>2</label>
    </ligand>
</feature>
<dbReference type="EMBL" id="RCDA01000001">
    <property type="protein sequence ID" value="RLK50602.1"/>
    <property type="molecule type" value="Genomic_DNA"/>
</dbReference>
<evidence type="ECO:0000256" key="9">
    <source>
        <dbReference type="HAMAP-Rule" id="MF_00152"/>
    </source>
</evidence>
<name>A0A498C4T1_9GAMM</name>
<dbReference type="InterPro" id="IPR036237">
    <property type="entry name" value="Xyl_isomerase-like_sf"/>
</dbReference>
<sequence>MQLGAHVSAAGGPQNAPERGREIGCDCIQIFTRNQRQWRVKPISDDEATAFRAHREACGIGSVMSHASYLLNLGTTDPEKFAKSYGGFEQELLRCHKLGVELLNFHPGAHVGKGVEIGISQIAQALNEICRAHPDKTDVCLVLENVAGQGTTLGRSFEELREIIDRVEQPERLGVCVDTAHAFAAGYAIHTEEGWEATWEAFDRLLGMDRLVALHLNDSKVPYESRKDRHALIGRGEIGPDAFRRVVTDPRTRDLPMFLETPAGPEGWAREIEWLRAAARGENLPLPEIEDAGVNL</sequence>
<evidence type="ECO:0000256" key="3">
    <source>
        <dbReference type="ARBA" id="ARBA00022723"/>
    </source>
</evidence>
<dbReference type="Pfam" id="PF01261">
    <property type="entry name" value="AP_endonuc_2"/>
    <property type="match status" value="1"/>
</dbReference>
<proteinExistence type="inferred from homology"/>
<dbReference type="GO" id="GO:0008081">
    <property type="term" value="F:phosphoric diester hydrolase activity"/>
    <property type="evidence" value="ECO:0007669"/>
    <property type="project" value="TreeGrafter"/>
</dbReference>
<evidence type="ECO:0000256" key="2">
    <source>
        <dbReference type="ARBA" id="ARBA00022722"/>
    </source>
</evidence>
<dbReference type="RefSeq" id="WP_121441083.1">
    <property type="nucleotide sequence ID" value="NZ_RCDA01000001.1"/>
</dbReference>
<gene>
    <name evidence="9" type="primary">nfo</name>
    <name evidence="11" type="ORF">DFR31_0508</name>
</gene>
<evidence type="ECO:0000259" key="10">
    <source>
        <dbReference type="Pfam" id="PF01261"/>
    </source>
</evidence>
<feature type="binding site" evidence="9">
    <location>
        <position position="215"/>
    </location>
    <ligand>
        <name>Zn(2+)</name>
        <dbReference type="ChEBI" id="CHEBI:29105"/>
        <label>2</label>
    </ligand>
</feature>
<feature type="binding site" evidence="9">
    <location>
        <position position="230"/>
    </location>
    <ligand>
        <name>Zn(2+)</name>
        <dbReference type="ChEBI" id="CHEBI:29105"/>
        <label>3</label>
    </ligand>
</feature>
<dbReference type="InterPro" id="IPR018246">
    <property type="entry name" value="AP_endonuc_F2_Zn_BS"/>
</dbReference>
<protein>
    <recommendedName>
        <fullName evidence="9">Probable endonuclease 4</fullName>
        <ecNumber evidence="9">3.1.21.2</ecNumber>
    </recommendedName>
    <alternativeName>
        <fullName evidence="9">Endodeoxyribonuclease IV</fullName>
    </alternativeName>
    <alternativeName>
        <fullName evidence="9">Endonuclease IV</fullName>
    </alternativeName>
</protein>
<feature type="binding site" evidence="9">
    <location>
        <position position="228"/>
    </location>
    <ligand>
        <name>Zn(2+)</name>
        <dbReference type="ChEBI" id="CHEBI:29105"/>
        <label>3</label>
    </ligand>
</feature>
<feature type="binding site" evidence="9">
    <location>
        <position position="106"/>
    </location>
    <ligand>
        <name>Zn(2+)</name>
        <dbReference type="ChEBI" id="CHEBI:29105"/>
        <label>1</label>
    </ligand>
</feature>
<feature type="binding site" evidence="9">
    <location>
        <position position="144"/>
    </location>
    <ligand>
        <name>Zn(2+)</name>
        <dbReference type="ChEBI" id="CHEBI:29105"/>
        <label>2</label>
    </ligand>
</feature>
<dbReference type="GO" id="GO:0003677">
    <property type="term" value="F:DNA binding"/>
    <property type="evidence" value="ECO:0007669"/>
    <property type="project" value="InterPro"/>
</dbReference>
<dbReference type="HAMAP" id="MF_00152">
    <property type="entry name" value="Nfo"/>
    <property type="match status" value="1"/>
</dbReference>
<keyword evidence="2 9" id="KW-0540">Nuclease</keyword>
<dbReference type="OrthoDB" id="9805666at2"/>
<feature type="binding site" evidence="9">
    <location>
        <position position="260"/>
    </location>
    <ligand>
        <name>Zn(2+)</name>
        <dbReference type="ChEBI" id="CHEBI:29105"/>
        <label>2</label>
    </ligand>
</feature>
<dbReference type="InterPro" id="IPR013022">
    <property type="entry name" value="Xyl_isomerase-like_TIM-brl"/>
</dbReference>
<dbReference type="SUPFAM" id="SSF51658">
    <property type="entry name" value="Xylose isomerase-like"/>
    <property type="match status" value="1"/>
</dbReference>
<comment type="caution">
    <text evidence="11">The sequence shown here is derived from an EMBL/GenBank/DDBJ whole genome shotgun (WGS) entry which is preliminary data.</text>
</comment>
<comment type="catalytic activity">
    <reaction evidence="9">
        <text>Endonucleolytic cleavage to 5'-phosphooligonucleotide end-products.</text>
        <dbReference type="EC" id="3.1.21.2"/>
    </reaction>
</comment>
<dbReference type="EC" id="3.1.21.2" evidence="9"/>
<feature type="domain" description="Xylose isomerase-like TIM barrel" evidence="10">
    <location>
        <begin position="21"/>
        <end position="277"/>
    </location>
</feature>
<dbReference type="PROSITE" id="PS00729">
    <property type="entry name" value="AP_NUCLEASE_F2_1"/>
    <property type="match status" value="1"/>
</dbReference>
<evidence type="ECO:0000256" key="8">
    <source>
        <dbReference type="ARBA" id="ARBA00023204"/>
    </source>
</evidence>
<evidence type="ECO:0000256" key="1">
    <source>
        <dbReference type="ARBA" id="ARBA00005340"/>
    </source>
</evidence>
<dbReference type="FunFam" id="3.20.20.150:FF:000001">
    <property type="entry name" value="Probable endonuclease 4"/>
    <property type="match status" value="1"/>
</dbReference>
<dbReference type="GO" id="GO:0008833">
    <property type="term" value="F:deoxyribonuclease IV (phage-T4-induced) activity"/>
    <property type="evidence" value="ECO:0007669"/>
    <property type="project" value="UniProtKB-UniRule"/>
</dbReference>
<dbReference type="CDD" id="cd00019">
    <property type="entry name" value="AP2Ec"/>
    <property type="match status" value="1"/>
</dbReference>
<keyword evidence="8 9" id="KW-0234">DNA repair</keyword>
<dbReference type="PANTHER" id="PTHR21445">
    <property type="entry name" value="ENDONUCLEASE IV ENDODEOXYRIBONUCLEASE IV"/>
    <property type="match status" value="1"/>
</dbReference>
<feature type="binding site" evidence="9">
    <location>
        <position position="181"/>
    </location>
    <ligand>
        <name>Zn(2+)</name>
        <dbReference type="ChEBI" id="CHEBI:29105"/>
        <label>3</label>
    </ligand>
</feature>
<keyword evidence="3 9" id="KW-0479">Metal-binding</keyword>
<dbReference type="InterPro" id="IPR001719">
    <property type="entry name" value="AP_endonuc_2"/>
</dbReference>
<dbReference type="PROSITE" id="PS51432">
    <property type="entry name" value="AP_NUCLEASE_F2_4"/>
    <property type="match status" value="1"/>
</dbReference>
<feature type="binding site" evidence="9">
    <location>
        <position position="66"/>
    </location>
    <ligand>
        <name>Zn(2+)</name>
        <dbReference type="ChEBI" id="CHEBI:29105"/>
        <label>1</label>
    </ligand>
</feature>
<keyword evidence="7 9" id="KW-0862">Zinc</keyword>
<dbReference type="AlphaFoldDB" id="A0A498C4T1"/>
<accession>A0A498C4T1</accession>
<dbReference type="GO" id="GO:0008270">
    <property type="term" value="F:zinc ion binding"/>
    <property type="evidence" value="ECO:0007669"/>
    <property type="project" value="UniProtKB-UniRule"/>
</dbReference>